<comment type="caution">
    <text evidence="2">The sequence shown here is derived from an EMBL/GenBank/DDBJ whole genome shotgun (WGS) entry which is preliminary data.</text>
</comment>
<evidence type="ECO:0000313" key="2">
    <source>
        <dbReference type="EMBL" id="MFC7217596.1"/>
    </source>
</evidence>
<evidence type="ECO:0000256" key="1">
    <source>
        <dbReference type="SAM" id="MobiDB-lite"/>
    </source>
</evidence>
<dbReference type="RefSeq" id="WP_386412504.1">
    <property type="nucleotide sequence ID" value="NZ_JBHSZO010000006.1"/>
</dbReference>
<dbReference type="Proteomes" id="UP001596413">
    <property type="component" value="Unassembled WGS sequence"/>
</dbReference>
<reference evidence="3" key="1">
    <citation type="journal article" date="2019" name="Int. J. Syst. Evol. Microbiol.">
        <title>The Global Catalogue of Microorganisms (GCM) 10K type strain sequencing project: providing services to taxonomists for standard genome sequencing and annotation.</title>
        <authorList>
            <consortium name="The Broad Institute Genomics Platform"/>
            <consortium name="The Broad Institute Genome Sequencing Center for Infectious Disease"/>
            <person name="Wu L."/>
            <person name="Ma J."/>
        </authorList>
    </citation>
    <scope>NUCLEOTIDE SEQUENCE [LARGE SCALE GENOMIC DNA]</scope>
    <source>
        <strain evidence="3">CGMCC 1.13681</strain>
    </source>
</reference>
<sequence>MPAGIRGPRARYHLRYQLRPGADLAQRAAALAKVCDENGVGEVVLLLGAEEEYTGHLLGAEEDRWFAAASEARSVLTEAGLDVSLNPWVTVGHADRGRTGRPGFAPMVSPTGKAATAQASFACPAWRDWLCAHYGRFARLGFRVLWVEDDFRFHNHAPLDWGGGFEPLMMERLSALVGEQVTRPEVVAAVTRPGPPHPWRALLQQVWRTAQLEVAEGLAAAVRENSAGAARLGLMSSTPALHSVEGRDWEALFGALSIGGRVTQRPHFAPYSDVPARQLASSLWSLEAQRVLRPAHVAVEPEIENWPHTAWSKSDTQTWSEMVTAQLAGADALLLNVHPSAAGHADRFPRIDALLRRSRPALDWLAGHRTEQAEPIGVGLPWRPDTAAHVQTGEGALRELAVDPAPAADYLLGYGVPVISGPAPVQALFGRCADAFDDEALRAMLAGGLLLDGVAARRLTERGFGALLGVRAAGVYRRDAEHSEGPYAVEQLTEEGSQAMERVSGEGAQAARHSAAEQGEQLSVDVQPALARLEEEPGAQVLTRIRTPDGRPWGAGRSHFVNALGGRVAVLAATAPADLARSDLGQRLLHATVRFLEGGQPRLPLVSGSPHLIPHAARSGDLIRLAVANGSADPGRLRPSLPGTPHAVRATLLAPLAEPAPTSMTQVDGHPELEAELPHRGWAVLEWRPARRRVSLASPTSVS</sequence>
<accession>A0ABW2GDY0</accession>
<proteinExistence type="predicted"/>
<name>A0ABW2GDY0_9ACTN</name>
<evidence type="ECO:0000313" key="3">
    <source>
        <dbReference type="Proteomes" id="UP001596413"/>
    </source>
</evidence>
<organism evidence="2 3">
    <name type="scientific">Streptomyces polyrhachis</name>
    <dbReference type="NCBI Taxonomy" id="1282885"/>
    <lineage>
        <taxon>Bacteria</taxon>
        <taxon>Bacillati</taxon>
        <taxon>Actinomycetota</taxon>
        <taxon>Actinomycetes</taxon>
        <taxon>Kitasatosporales</taxon>
        <taxon>Streptomycetaceae</taxon>
        <taxon>Streptomyces</taxon>
    </lineage>
</organism>
<gene>
    <name evidence="2" type="ORF">ACFQLX_05315</name>
</gene>
<keyword evidence="3" id="KW-1185">Reference proteome</keyword>
<protein>
    <submittedName>
        <fullName evidence="2">Uncharacterized protein</fullName>
    </submittedName>
</protein>
<dbReference type="EMBL" id="JBHSZO010000006">
    <property type="protein sequence ID" value="MFC7217596.1"/>
    <property type="molecule type" value="Genomic_DNA"/>
</dbReference>
<feature type="region of interest" description="Disordered" evidence="1">
    <location>
        <begin position="502"/>
        <end position="521"/>
    </location>
</feature>